<comment type="caution">
    <text evidence="1">The sequence shown here is derived from an EMBL/GenBank/DDBJ whole genome shotgun (WGS) entry which is preliminary data.</text>
</comment>
<proteinExistence type="predicted"/>
<protein>
    <submittedName>
        <fullName evidence="1">Uncharacterized protein</fullName>
    </submittedName>
</protein>
<evidence type="ECO:0000313" key="2">
    <source>
        <dbReference type="Proteomes" id="UP001064048"/>
    </source>
</evidence>
<reference evidence="1 2" key="1">
    <citation type="journal article" date="2022" name="Genome Biol. Evol.">
        <title>The Spruce Budworm Genome: Reconstructing the Evolutionary History of Antifreeze Proteins.</title>
        <authorList>
            <person name="Beliveau C."/>
            <person name="Gagne P."/>
            <person name="Picq S."/>
            <person name="Vernygora O."/>
            <person name="Keeling C.I."/>
            <person name="Pinkney K."/>
            <person name="Doucet D."/>
            <person name="Wen F."/>
            <person name="Johnston J.S."/>
            <person name="Maaroufi H."/>
            <person name="Boyle B."/>
            <person name="Laroche J."/>
            <person name="Dewar K."/>
            <person name="Juretic N."/>
            <person name="Blackburn G."/>
            <person name="Nisole A."/>
            <person name="Brunet B."/>
            <person name="Brandao M."/>
            <person name="Lumley L."/>
            <person name="Duan J."/>
            <person name="Quan G."/>
            <person name="Lucarotti C.J."/>
            <person name="Roe A.D."/>
            <person name="Sperling F.A.H."/>
            <person name="Levesque R.C."/>
            <person name="Cusson M."/>
        </authorList>
    </citation>
    <scope>NUCLEOTIDE SEQUENCE [LARGE SCALE GENOMIC DNA]</scope>
    <source>
        <strain evidence="1">Glfc:IPQL:Cfum</strain>
    </source>
</reference>
<evidence type="ECO:0000313" key="1">
    <source>
        <dbReference type="EMBL" id="KAI8423628.1"/>
    </source>
</evidence>
<keyword evidence="2" id="KW-1185">Reference proteome</keyword>
<gene>
    <name evidence="1" type="ORF">MSG28_012690</name>
</gene>
<dbReference type="Proteomes" id="UP001064048">
    <property type="component" value="Chromosome 22"/>
</dbReference>
<name>A0ACC0JHP7_CHOFU</name>
<accession>A0ACC0JHP7</accession>
<dbReference type="EMBL" id="CM046122">
    <property type="protein sequence ID" value="KAI8423628.1"/>
    <property type="molecule type" value="Genomic_DNA"/>
</dbReference>
<sequence>MEPILLLEAGPEEPDVTSVPALAPVLAASSIDWGYRTQPEELTCRAQRGHSCSWTSGKVMGGSSAINYLVYMRGNKRDYDDWAALGNNGWSYREVLPFFKKSENNRDIEAKDTKYHGVDGPLNVERFTFVDKNVVMLVQAFHETGLPLVDFNGEMQIGTMTTQTTSIDGRRASTNAAFVRPVRNERTNLKIKTNVQVTQVLIEPEKKIAYGVKYFQNNKWHVVHATKEVVLSAGALNSPKILMLSGIGPENELKSLKIKVIEDLKVGYNLQDHATTNAMIMGLTNATSTLVNDKNLLNEINKYKNSEYKDGPLSATGPLHLSAFIRTKYADKDETVPDIQFHFDGRNKKEFYSDPTTGKTMGGSSAVNYMVYMRGNKADYDGWAEQGNPGWSYSEVLPYFKKAENNRDIESLNKYYHAVGGPLNVERFPYVDNNELMMIQGYRELGLPVTDFNGENQYGTDLAQSTSLNGKRMSVNAAYIKPIRHKRPNLKIINEVYVTKLIINKITKTAMGVEYIKQGIPHTAYASKEVIVSSGPANTPKLLMLSGIGPREQLESLGIPVLVDLRVGYNLQDHVTTDALVLALSNKTSTLVDGPQLLNEIYDYYSQPPHKHGPLSSSVTLNAVAFIKTGLADDDLPDIQIHADGRNVEEFYSDPQTYIASNIFPLSFFNGIAFRPLLLVPKSKGFIMLNYTDPVFGPPLIFPRFFTEQIDVEKLVAGTCKMGPSWDSEAVVDARLRVYGIKKLRVIDSSIMPTILRSNLNAPTIMIAEKAADMIKEDWYYC</sequence>
<organism evidence="1 2">
    <name type="scientific">Choristoneura fumiferana</name>
    <name type="common">Spruce budworm moth</name>
    <name type="synonym">Archips fumiferana</name>
    <dbReference type="NCBI Taxonomy" id="7141"/>
    <lineage>
        <taxon>Eukaryota</taxon>
        <taxon>Metazoa</taxon>
        <taxon>Ecdysozoa</taxon>
        <taxon>Arthropoda</taxon>
        <taxon>Hexapoda</taxon>
        <taxon>Insecta</taxon>
        <taxon>Pterygota</taxon>
        <taxon>Neoptera</taxon>
        <taxon>Endopterygota</taxon>
        <taxon>Lepidoptera</taxon>
        <taxon>Glossata</taxon>
        <taxon>Ditrysia</taxon>
        <taxon>Tortricoidea</taxon>
        <taxon>Tortricidae</taxon>
        <taxon>Tortricinae</taxon>
        <taxon>Choristoneura</taxon>
    </lineage>
</organism>